<dbReference type="PROSITE" id="PS01124">
    <property type="entry name" value="HTH_ARAC_FAMILY_2"/>
    <property type="match status" value="1"/>
</dbReference>
<organism evidence="5 6">
    <name type="scientific">Paenibacillus athensensis</name>
    <dbReference type="NCBI Taxonomy" id="1967502"/>
    <lineage>
        <taxon>Bacteria</taxon>
        <taxon>Bacillati</taxon>
        <taxon>Bacillota</taxon>
        <taxon>Bacilli</taxon>
        <taxon>Bacillales</taxon>
        <taxon>Paenibacillaceae</taxon>
        <taxon>Paenibacillus</taxon>
    </lineage>
</organism>
<keyword evidence="1" id="KW-0805">Transcription regulation</keyword>
<protein>
    <recommendedName>
        <fullName evidence="4">HTH araC/xylS-type domain-containing protein</fullName>
    </recommendedName>
</protein>
<dbReference type="InterPro" id="IPR037923">
    <property type="entry name" value="HTH-like"/>
</dbReference>
<feature type="domain" description="HTH araC/xylS-type" evidence="4">
    <location>
        <begin position="166"/>
        <end position="264"/>
    </location>
</feature>
<comment type="caution">
    <text evidence="5">The sequence shown here is derived from an EMBL/GenBank/DDBJ whole genome shotgun (WGS) entry which is preliminary data.</text>
</comment>
<dbReference type="SMART" id="SM00342">
    <property type="entry name" value="HTH_ARAC"/>
    <property type="match status" value="1"/>
</dbReference>
<evidence type="ECO:0000313" key="5">
    <source>
        <dbReference type="EMBL" id="TFE84164.1"/>
    </source>
</evidence>
<dbReference type="GO" id="GO:0043565">
    <property type="term" value="F:sequence-specific DNA binding"/>
    <property type="evidence" value="ECO:0007669"/>
    <property type="project" value="InterPro"/>
</dbReference>
<evidence type="ECO:0000259" key="4">
    <source>
        <dbReference type="PROSITE" id="PS01124"/>
    </source>
</evidence>
<dbReference type="AlphaFoldDB" id="A0A4Y8PUE3"/>
<dbReference type="SUPFAM" id="SSF51215">
    <property type="entry name" value="Regulatory protein AraC"/>
    <property type="match status" value="1"/>
</dbReference>
<dbReference type="RefSeq" id="WP_134756507.1">
    <property type="nucleotide sequence ID" value="NZ_MYFO02000001.1"/>
</dbReference>
<name>A0A4Y8PUE3_9BACL</name>
<reference evidence="5 6" key="1">
    <citation type="submission" date="2017-03" db="EMBL/GenBank/DDBJ databases">
        <title>Isolation of Levoglucosan Utilizing Bacteria.</title>
        <authorList>
            <person name="Arya A.S."/>
        </authorList>
    </citation>
    <scope>NUCLEOTIDE SEQUENCE [LARGE SCALE GENOMIC DNA]</scope>
    <source>
        <strain evidence="5 6">MEC069</strain>
    </source>
</reference>
<accession>A0A4Y8PUE3</accession>
<dbReference type="InterPro" id="IPR018060">
    <property type="entry name" value="HTH_AraC"/>
</dbReference>
<dbReference type="InterPro" id="IPR009057">
    <property type="entry name" value="Homeodomain-like_sf"/>
</dbReference>
<evidence type="ECO:0000313" key="6">
    <source>
        <dbReference type="Proteomes" id="UP000298246"/>
    </source>
</evidence>
<evidence type="ECO:0000256" key="3">
    <source>
        <dbReference type="ARBA" id="ARBA00023163"/>
    </source>
</evidence>
<dbReference type="Pfam" id="PF12833">
    <property type="entry name" value="HTH_18"/>
    <property type="match status" value="1"/>
</dbReference>
<keyword evidence="6" id="KW-1185">Reference proteome</keyword>
<dbReference type="PANTHER" id="PTHR43280:SF2">
    <property type="entry name" value="HTH-TYPE TRANSCRIPTIONAL REGULATOR EXSA"/>
    <property type="match status" value="1"/>
</dbReference>
<dbReference type="EMBL" id="MYFO01000038">
    <property type="protein sequence ID" value="TFE84164.1"/>
    <property type="molecule type" value="Genomic_DNA"/>
</dbReference>
<dbReference type="Proteomes" id="UP000298246">
    <property type="component" value="Unassembled WGS sequence"/>
</dbReference>
<keyword evidence="3" id="KW-0804">Transcription</keyword>
<dbReference type="PANTHER" id="PTHR43280">
    <property type="entry name" value="ARAC-FAMILY TRANSCRIPTIONAL REGULATOR"/>
    <property type="match status" value="1"/>
</dbReference>
<dbReference type="OrthoDB" id="345364at2"/>
<keyword evidence="2" id="KW-0238">DNA-binding</keyword>
<dbReference type="GO" id="GO:0003700">
    <property type="term" value="F:DNA-binding transcription factor activity"/>
    <property type="evidence" value="ECO:0007669"/>
    <property type="project" value="InterPro"/>
</dbReference>
<dbReference type="SUPFAM" id="SSF46689">
    <property type="entry name" value="Homeodomain-like"/>
    <property type="match status" value="2"/>
</dbReference>
<sequence>MTIDAACIHSLGYSEHRQAFSISCISSLQHFLFRLQVKGRSRAWVQGSMRTIEPGDLLIYRPGDTYALQIDDPVDDDDTPSADYYVIGNAPWLEVWFAQLTPPPLMHVDEPHDIIHTWRQMVVEKHRRDSLTDEILNCYFRLFILSLSRMLQYKLQPRRLSASAAHRMKLFIEQNATAPLTLKRIADYAGLSVSRASHLFKETFHRSPIDYLIELRLQTACEHLRIGQLPLRQAAEFAGFNHYTYFHRLFCKRLGMTPSEYRLRTQGAVWPVEESETEQDR</sequence>
<dbReference type="Gene3D" id="1.10.10.60">
    <property type="entry name" value="Homeodomain-like"/>
    <property type="match status" value="2"/>
</dbReference>
<proteinExistence type="predicted"/>
<evidence type="ECO:0000256" key="1">
    <source>
        <dbReference type="ARBA" id="ARBA00023015"/>
    </source>
</evidence>
<gene>
    <name evidence="5" type="ORF">B5M42_21235</name>
</gene>
<evidence type="ECO:0000256" key="2">
    <source>
        <dbReference type="ARBA" id="ARBA00023125"/>
    </source>
</evidence>